<gene>
    <name evidence="2" type="ORF">EGW08_023757</name>
</gene>
<name>A0A433SI51_ELYCH</name>
<comment type="caution">
    <text evidence="2">The sequence shown here is derived from an EMBL/GenBank/DDBJ whole genome shotgun (WGS) entry which is preliminary data.</text>
</comment>
<accession>A0A433SI51</accession>
<sequence length="118" mass="13011">MIDIQSSSKLIHCIKGCTQPQLYSGRTSFVEKNVVGWLVDWVFNVQHQQLIGYLVDGPQDGRLTILCAATHETGWGYHDSCLSRSHYTDTDPTSRDCSSQDSNSGPFASEADVLPHGP</sequence>
<evidence type="ECO:0000256" key="1">
    <source>
        <dbReference type="SAM" id="MobiDB-lite"/>
    </source>
</evidence>
<keyword evidence="3" id="KW-1185">Reference proteome</keyword>
<evidence type="ECO:0000313" key="2">
    <source>
        <dbReference type="EMBL" id="RUS68481.1"/>
    </source>
</evidence>
<protein>
    <submittedName>
        <fullName evidence="2">Uncharacterized protein</fullName>
    </submittedName>
</protein>
<proteinExistence type="predicted"/>
<feature type="region of interest" description="Disordered" evidence="1">
    <location>
        <begin position="86"/>
        <end position="118"/>
    </location>
</feature>
<dbReference type="EMBL" id="RQTK01002612">
    <property type="protein sequence ID" value="RUS68481.1"/>
    <property type="molecule type" value="Genomic_DNA"/>
</dbReference>
<reference evidence="2 3" key="1">
    <citation type="submission" date="2019-01" db="EMBL/GenBank/DDBJ databases">
        <title>A draft genome assembly of the solar-powered sea slug Elysia chlorotica.</title>
        <authorList>
            <person name="Cai H."/>
            <person name="Li Q."/>
            <person name="Fang X."/>
            <person name="Li J."/>
            <person name="Curtis N.E."/>
            <person name="Altenburger A."/>
            <person name="Shibata T."/>
            <person name="Feng M."/>
            <person name="Maeda T."/>
            <person name="Schwartz J.A."/>
            <person name="Shigenobu S."/>
            <person name="Lundholm N."/>
            <person name="Nishiyama T."/>
            <person name="Yang H."/>
            <person name="Hasebe M."/>
            <person name="Li S."/>
            <person name="Pierce S.K."/>
            <person name="Wang J."/>
        </authorList>
    </citation>
    <scope>NUCLEOTIDE SEQUENCE [LARGE SCALE GENOMIC DNA]</scope>
    <source>
        <strain evidence="2">EC2010</strain>
        <tissue evidence="2">Whole organism of an adult</tissue>
    </source>
</reference>
<organism evidence="2 3">
    <name type="scientific">Elysia chlorotica</name>
    <name type="common">Eastern emerald elysia</name>
    <name type="synonym">Sea slug</name>
    <dbReference type="NCBI Taxonomy" id="188477"/>
    <lineage>
        <taxon>Eukaryota</taxon>
        <taxon>Metazoa</taxon>
        <taxon>Spiralia</taxon>
        <taxon>Lophotrochozoa</taxon>
        <taxon>Mollusca</taxon>
        <taxon>Gastropoda</taxon>
        <taxon>Heterobranchia</taxon>
        <taxon>Euthyneura</taxon>
        <taxon>Panpulmonata</taxon>
        <taxon>Sacoglossa</taxon>
        <taxon>Placobranchoidea</taxon>
        <taxon>Plakobranchidae</taxon>
        <taxon>Elysia</taxon>
    </lineage>
</organism>
<dbReference type="AlphaFoldDB" id="A0A433SI51"/>
<dbReference type="Proteomes" id="UP000271974">
    <property type="component" value="Unassembled WGS sequence"/>
</dbReference>
<feature type="compositionally biased region" description="Polar residues" evidence="1">
    <location>
        <begin position="95"/>
        <end position="106"/>
    </location>
</feature>
<evidence type="ECO:0000313" key="3">
    <source>
        <dbReference type="Proteomes" id="UP000271974"/>
    </source>
</evidence>
<feature type="non-terminal residue" evidence="2">
    <location>
        <position position="118"/>
    </location>
</feature>